<name>A0AAN9S0U2_PSOTE</name>
<dbReference type="InterPro" id="IPR050905">
    <property type="entry name" value="Plant_NBS-LRR"/>
</dbReference>
<dbReference type="SUPFAM" id="SSF52047">
    <property type="entry name" value="RNI-like"/>
    <property type="match status" value="2"/>
</dbReference>
<dbReference type="Proteomes" id="UP001386955">
    <property type="component" value="Unassembled WGS sequence"/>
</dbReference>
<dbReference type="AlphaFoldDB" id="A0AAN9S0U2"/>
<accession>A0AAN9S0U2</accession>
<evidence type="ECO:0000313" key="3">
    <source>
        <dbReference type="EMBL" id="KAK7387053.1"/>
    </source>
</evidence>
<feature type="domain" description="Disease resistance protein At4g27190-like leucine-rich repeats" evidence="2">
    <location>
        <begin position="372"/>
        <end position="416"/>
    </location>
</feature>
<dbReference type="InterPro" id="IPR032675">
    <property type="entry name" value="LRR_dom_sf"/>
</dbReference>
<dbReference type="PANTHER" id="PTHR33463">
    <property type="entry name" value="NB-ARC DOMAIN-CONTAINING PROTEIN-RELATED"/>
    <property type="match status" value="1"/>
</dbReference>
<proteinExistence type="predicted"/>
<reference evidence="3 4" key="1">
    <citation type="submission" date="2024-01" db="EMBL/GenBank/DDBJ databases">
        <title>The genomes of 5 underutilized Papilionoideae crops provide insights into root nodulation and disease resistanc.</title>
        <authorList>
            <person name="Jiang F."/>
        </authorList>
    </citation>
    <scope>NUCLEOTIDE SEQUENCE [LARGE SCALE GENOMIC DNA]</scope>
    <source>
        <strain evidence="3">DUOXIRENSHENG_FW03</strain>
        <tissue evidence="3">Leaves</tissue>
    </source>
</reference>
<protein>
    <recommendedName>
        <fullName evidence="2">Disease resistance protein At4g27190-like leucine-rich repeats domain-containing protein</fullName>
    </recommendedName>
</protein>
<evidence type="ECO:0000313" key="4">
    <source>
        <dbReference type="Proteomes" id="UP001386955"/>
    </source>
</evidence>
<sequence length="557" mass="63969">MDRHEERFKAEKEMLQKWRNSLHQGTSKIKIICLDFPIFSERTFPSRIAMMPELTSTEALPWKARKKIEQEDDEENVEPIVSSKVYSLSVPGSNNLNDSFFPGEYNTSLTLSQNFCFPNLQSICVSRCHKLKSIFSLTIVSSLPNLQSLIVEECNGLEAVISPYSIEAAQHRNLSSPPHQVSLPKLKTIKITECRNLRNIFFRVILSSLPQLELLHIWDCNELEDILCSDEKAIINLPTFSEQVYFPTLQKIVIGRCNKLKIIFSLIIVRSLPELVSMSVILCDELEGVFTFDSEEAGEVAQISALSQQVYFPKLQEILIAMCEKLKTIFSFTNVTLMPELSCLQVEDCNELEEIFSFDSEEEGQVEQVSAPTQQVYFPKLQRIGIRSCNKLKTIFSLIIFRSLPMLESLCVEYCNEWEKVFSQQVCVPKIRIITIQCCDKLKCIFPYSVAIHCSSLCNINIQNCSQLEHIVNFELNAKSEQESAGEAVFFNRQEKTKQGKKNKKKQRKKSGKRILFQKLRQLLLYNLPNLSGTLPWKKSPYCSLRIKDCPKCLEFT</sequence>
<dbReference type="InterPro" id="IPR057135">
    <property type="entry name" value="At4g27190-like_LRR"/>
</dbReference>
<evidence type="ECO:0000256" key="1">
    <source>
        <dbReference type="ARBA" id="ARBA00022821"/>
    </source>
</evidence>
<dbReference type="Pfam" id="PF23247">
    <property type="entry name" value="LRR_RPS2"/>
    <property type="match status" value="4"/>
</dbReference>
<gene>
    <name evidence="3" type="ORF">VNO78_27538</name>
</gene>
<keyword evidence="4" id="KW-1185">Reference proteome</keyword>
<keyword evidence="1" id="KW-0611">Plant defense</keyword>
<feature type="domain" description="Disease resistance protein At4g27190-like leucine-rich repeats" evidence="2">
    <location>
        <begin position="112"/>
        <end position="155"/>
    </location>
</feature>
<comment type="caution">
    <text evidence="3">The sequence shown here is derived from an EMBL/GenBank/DDBJ whole genome shotgun (WGS) entry which is preliminary data.</text>
</comment>
<feature type="domain" description="Disease resistance protein At4g27190-like leucine-rich repeats" evidence="2">
    <location>
        <begin position="177"/>
        <end position="221"/>
    </location>
</feature>
<feature type="domain" description="Disease resistance protein At4g27190-like leucine-rich repeats" evidence="2">
    <location>
        <begin position="307"/>
        <end position="366"/>
    </location>
</feature>
<dbReference type="EMBL" id="JAYMYS010000007">
    <property type="protein sequence ID" value="KAK7387053.1"/>
    <property type="molecule type" value="Genomic_DNA"/>
</dbReference>
<dbReference type="Gene3D" id="3.80.10.10">
    <property type="entry name" value="Ribonuclease Inhibitor"/>
    <property type="match status" value="2"/>
</dbReference>
<evidence type="ECO:0000259" key="2">
    <source>
        <dbReference type="Pfam" id="PF23247"/>
    </source>
</evidence>
<organism evidence="3 4">
    <name type="scientific">Psophocarpus tetragonolobus</name>
    <name type="common">Winged bean</name>
    <name type="synonym">Dolichos tetragonolobus</name>
    <dbReference type="NCBI Taxonomy" id="3891"/>
    <lineage>
        <taxon>Eukaryota</taxon>
        <taxon>Viridiplantae</taxon>
        <taxon>Streptophyta</taxon>
        <taxon>Embryophyta</taxon>
        <taxon>Tracheophyta</taxon>
        <taxon>Spermatophyta</taxon>
        <taxon>Magnoliopsida</taxon>
        <taxon>eudicotyledons</taxon>
        <taxon>Gunneridae</taxon>
        <taxon>Pentapetalae</taxon>
        <taxon>rosids</taxon>
        <taxon>fabids</taxon>
        <taxon>Fabales</taxon>
        <taxon>Fabaceae</taxon>
        <taxon>Papilionoideae</taxon>
        <taxon>50 kb inversion clade</taxon>
        <taxon>NPAAA clade</taxon>
        <taxon>indigoferoid/millettioid clade</taxon>
        <taxon>Phaseoleae</taxon>
        <taxon>Psophocarpus</taxon>
    </lineage>
</organism>